<protein>
    <recommendedName>
        <fullName evidence="4">Secreted protein</fullName>
    </recommendedName>
</protein>
<dbReference type="KEGG" id="api:107884097"/>
<accession>A0A8R2NLU4</accession>
<evidence type="ECO:0000256" key="1">
    <source>
        <dbReference type="SAM" id="SignalP"/>
    </source>
</evidence>
<dbReference type="GeneID" id="107884097"/>
<evidence type="ECO:0008006" key="4">
    <source>
        <dbReference type="Google" id="ProtNLM"/>
    </source>
</evidence>
<name>A0A8R2NLU4_ACYPI</name>
<dbReference type="Proteomes" id="UP000007819">
    <property type="component" value="Chromosome X"/>
</dbReference>
<organism evidence="2 3">
    <name type="scientific">Acyrthosiphon pisum</name>
    <name type="common">Pea aphid</name>
    <dbReference type="NCBI Taxonomy" id="7029"/>
    <lineage>
        <taxon>Eukaryota</taxon>
        <taxon>Metazoa</taxon>
        <taxon>Ecdysozoa</taxon>
        <taxon>Arthropoda</taxon>
        <taxon>Hexapoda</taxon>
        <taxon>Insecta</taxon>
        <taxon>Pterygota</taxon>
        <taxon>Neoptera</taxon>
        <taxon>Paraneoptera</taxon>
        <taxon>Hemiptera</taxon>
        <taxon>Sternorrhyncha</taxon>
        <taxon>Aphidomorpha</taxon>
        <taxon>Aphidoidea</taxon>
        <taxon>Aphididae</taxon>
        <taxon>Macrosiphini</taxon>
        <taxon>Acyrthosiphon</taxon>
    </lineage>
</organism>
<dbReference type="RefSeq" id="XP_029341442.1">
    <property type="nucleotide sequence ID" value="XM_029485582.1"/>
</dbReference>
<reference evidence="2" key="2">
    <citation type="submission" date="2022-06" db="UniProtKB">
        <authorList>
            <consortium name="EnsemblMetazoa"/>
        </authorList>
    </citation>
    <scope>IDENTIFICATION</scope>
</reference>
<sequence length="127" mass="14871">MLASTLNSLLGWCPTLTSAMMTHSLSAMKNVRKPVSLKKTPQPRSWSVFHHHHLKLTKWRWVKSRRWWWKKHPMLASTLNSLLGWCPTLTSAMMTHSLSAMKNVRNQLETSLHTKLCLHLIYFIFFS</sequence>
<dbReference type="EnsemblMetazoa" id="XM_029485582.1">
    <property type="protein sequence ID" value="XP_029341442.1"/>
    <property type="gene ID" value="LOC107884097"/>
</dbReference>
<keyword evidence="1" id="KW-0732">Signal</keyword>
<proteinExistence type="predicted"/>
<keyword evidence="3" id="KW-1185">Reference proteome</keyword>
<feature type="signal peptide" evidence="1">
    <location>
        <begin position="1"/>
        <end position="19"/>
    </location>
</feature>
<reference evidence="3" key="1">
    <citation type="submission" date="2010-06" db="EMBL/GenBank/DDBJ databases">
        <authorList>
            <person name="Jiang H."/>
            <person name="Abraham K."/>
            <person name="Ali S."/>
            <person name="Alsbrooks S.L."/>
            <person name="Anim B.N."/>
            <person name="Anosike U.S."/>
            <person name="Attaway T."/>
            <person name="Bandaranaike D.P."/>
            <person name="Battles P.K."/>
            <person name="Bell S.N."/>
            <person name="Bell A.V."/>
            <person name="Beltran B."/>
            <person name="Bickham C."/>
            <person name="Bustamante Y."/>
            <person name="Caleb T."/>
            <person name="Canada A."/>
            <person name="Cardenas V."/>
            <person name="Carter K."/>
            <person name="Chacko J."/>
            <person name="Chandrabose M.N."/>
            <person name="Chavez D."/>
            <person name="Chavez A."/>
            <person name="Chen L."/>
            <person name="Chu H.-S."/>
            <person name="Claassen K.J."/>
            <person name="Cockrell R."/>
            <person name="Collins M."/>
            <person name="Cooper J.A."/>
            <person name="Cree A."/>
            <person name="Curry S.M."/>
            <person name="Da Y."/>
            <person name="Dao M.D."/>
            <person name="Das B."/>
            <person name="Davila M.-L."/>
            <person name="Davy-Carroll L."/>
            <person name="Denson S."/>
            <person name="Dinh H."/>
            <person name="Ebong V.E."/>
            <person name="Edwards J.R."/>
            <person name="Egan A."/>
            <person name="El-Daye J."/>
            <person name="Escobedo L."/>
            <person name="Fernandez S."/>
            <person name="Fernando P.R."/>
            <person name="Flagg N."/>
            <person name="Forbes L.D."/>
            <person name="Fowler R.G."/>
            <person name="Fu Q."/>
            <person name="Gabisi R.A."/>
            <person name="Ganer J."/>
            <person name="Garbino Pronczuk A."/>
            <person name="Garcia R.M."/>
            <person name="Garner T."/>
            <person name="Garrett T.E."/>
            <person name="Gonzalez D.A."/>
            <person name="Hamid H."/>
            <person name="Hawkins E.S."/>
            <person name="Hirani K."/>
            <person name="Hogues M.E."/>
            <person name="Hollins B."/>
            <person name="Hsiao C.-H."/>
            <person name="Jabil R."/>
            <person name="James M.L."/>
            <person name="Jhangiani S.N."/>
            <person name="Johnson B."/>
            <person name="Johnson Q."/>
            <person name="Joshi V."/>
            <person name="Kalu J.B."/>
            <person name="Kam C."/>
            <person name="Kashfia A."/>
            <person name="Keebler J."/>
            <person name="Kisamo H."/>
            <person name="Kovar C.L."/>
            <person name="Lago L.A."/>
            <person name="Lai C.-Y."/>
            <person name="Laidlaw J."/>
            <person name="Lara F."/>
            <person name="Le T.-K."/>
            <person name="Lee S.L."/>
            <person name="Legall F.H."/>
            <person name="Lemon S.J."/>
            <person name="Lewis L.R."/>
            <person name="Li B."/>
            <person name="Liu Y."/>
            <person name="Liu Y.-S."/>
            <person name="Lopez J."/>
            <person name="Lozado R.J."/>
            <person name="Lu J."/>
            <person name="Madu R.C."/>
            <person name="Maheshwari M."/>
            <person name="Maheshwari R."/>
            <person name="Malloy K."/>
            <person name="Martinez E."/>
            <person name="Mathew T."/>
            <person name="Mercado I.C."/>
            <person name="Mercado C."/>
            <person name="Meyer B."/>
            <person name="Montgomery K."/>
            <person name="Morgan M.B."/>
            <person name="Munidasa M."/>
            <person name="Nazareth L.V."/>
            <person name="Nelson J."/>
            <person name="Ng B.M."/>
            <person name="Nguyen N.B."/>
            <person name="Nguyen P.Q."/>
            <person name="Nguyen T."/>
            <person name="Obregon M."/>
            <person name="Okwuonu G.O."/>
            <person name="Onwere C.G."/>
            <person name="Orozco G."/>
            <person name="Parra A."/>
            <person name="Patel S."/>
            <person name="Patil S."/>
            <person name="Perez A."/>
            <person name="Perez Y."/>
            <person name="Pham C."/>
            <person name="Primus E.L."/>
            <person name="Pu L.-L."/>
            <person name="Puazo M."/>
            <person name="Qin X."/>
            <person name="Quiroz J.B."/>
            <person name="Reese J."/>
            <person name="Richards S."/>
            <person name="Rives C.M."/>
            <person name="Robberts R."/>
            <person name="Ruiz S.J."/>
            <person name="Ruiz M.J."/>
            <person name="Santibanez J."/>
            <person name="Schneider B.W."/>
            <person name="Sisson I."/>
            <person name="Smith M."/>
            <person name="Sodergren E."/>
            <person name="Song X.-Z."/>
            <person name="Song B.B."/>
            <person name="Summersgill H."/>
            <person name="Thelus R."/>
            <person name="Thornton R.D."/>
            <person name="Trejos Z.Y."/>
            <person name="Usmani K."/>
            <person name="Vattathil S."/>
            <person name="Villasana D."/>
            <person name="Walker D.L."/>
            <person name="Wang S."/>
            <person name="Wang K."/>
            <person name="White C.S."/>
            <person name="Williams A.C."/>
            <person name="Williamson J."/>
            <person name="Wilson K."/>
            <person name="Woghiren I.O."/>
            <person name="Woodworth J.R."/>
            <person name="Worley K.C."/>
            <person name="Wright R.A."/>
            <person name="Wu W."/>
            <person name="Young L."/>
            <person name="Zhang L."/>
            <person name="Zhang J."/>
            <person name="Zhu Y."/>
            <person name="Muzny D.M."/>
            <person name="Weinstock G."/>
            <person name="Gibbs R.A."/>
        </authorList>
    </citation>
    <scope>NUCLEOTIDE SEQUENCE [LARGE SCALE GENOMIC DNA]</scope>
    <source>
        <strain evidence="3">LSR1</strain>
    </source>
</reference>
<evidence type="ECO:0000313" key="2">
    <source>
        <dbReference type="EnsemblMetazoa" id="XP_029341442.1"/>
    </source>
</evidence>
<evidence type="ECO:0000313" key="3">
    <source>
        <dbReference type="Proteomes" id="UP000007819"/>
    </source>
</evidence>
<feature type="chain" id="PRO_5035947235" description="Secreted protein" evidence="1">
    <location>
        <begin position="20"/>
        <end position="127"/>
    </location>
</feature>
<dbReference type="AlphaFoldDB" id="A0A8R2NLU4"/>